<evidence type="ECO:0000256" key="1">
    <source>
        <dbReference type="ARBA" id="ARBA00008791"/>
    </source>
</evidence>
<name>A0A7S7RMA7_9BACT</name>
<evidence type="ECO:0000313" key="4">
    <source>
        <dbReference type="Proteomes" id="UP000593994"/>
    </source>
</evidence>
<comment type="similarity">
    <text evidence="1">Belongs to the universal stress protein A family.</text>
</comment>
<sequence>MMKELKRIVVGIDVIEKSNNVLKRAFILAKENKAQLFVIHAVQIPWLAMPNYFNTGEISIDKSGIKKKIEKKIKGLNSDGKITCSVSVKEGDADDVILHAAKSYKADMIIIGAHSKSKGANRLLGTTAQKVAHQSQSPVLIVKKSVEGNYQNILAPTDFEIQSKQSILIAKNIFPKAKISVIHASETIDMEGPYTEHGYDLAHYNKMAKARAKKEMKDFIKNVSAEKGKVIDGKLDNKKVILQYIKKDSCDLVLIGSQGTAGLKALLGSVASYILNTSPCDVLIYVLKD</sequence>
<organism evidence="3 4">
    <name type="scientific">Candidatus Sulfurimonas baltica</name>
    <dbReference type="NCBI Taxonomy" id="2740404"/>
    <lineage>
        <taxon>Bacteria</taxon>
        <taxon>Pseudomonadati</taxon>
        <taxon>Campylobacterota</taxon>
        <taxon>Epsilonproteobacteria</taxon>
        <taxon>Campylobacterales</taxon>
        <taxon>Sulfurimonadaceae</taxon>
        <taxon>Sulfurimonas</taxon>
    </lineage>
</organism>
<dbReference type="InterPro" id="IPR006015">
    <property type="entry name" value="Universal_stress_UspA"/>
</dbReference>
<dbReference type="KEGG" id="sbal:HUE88_08275"/>
<dbReference type="PANTHER" id="PTHR46268">
    <property type="entry name" value="STRESS RESPONSE PROTEIN NHAX"/>
    <property type="match status" value="1"/>
</dbReference>
<dbReference type="RefSeq" id="WP_194368249.1">
    <property type="nucleotide sequence ID" value="NZ_CP054492.1"/>
</dbReference>
<dbReference type="AlphaFoldDB" id="A0A7S7RMA7"/>
<dbReference type="Pfam" id="PF00582">
    <property type="entry name" value="Usp"/>
    <property type="match status" value="2"/>
</dbReference>
<dbReference type="CDD" id="cd00293">
    <property type="entry name" value="USP-like"/>
    <property type="match status" value="2"/>
</dbReference>
<keyword evidence="4" id="KW-1185">Reference proteome</keyword>
<dbReference type="SUPFAM" id="SSF52402">
    <property type="entry name" value="Adenine nucleotide alpha hydrolases-like"/>
    <property type="match status" value="2"/>
</dbReference>
<evidence type="ECO:0000313" key="3">
    <source>
        <dbReference type="EMBL" id="QOY51135.1"/>
    </source>
</evidence>
<dbReference type="InterPro" id="IPR006016">
    <property type="entry name" value="UspA"/>
</dbReference>
<dbReference type="InterPro" id="IPR014729">
    <property type="entry name" value="Rossmann-like_a/b/a_fold"/>
</dbReference>
<proteinExistence type="inferred from homology"/>
<feature type="domain" description="UspA" evidence="2">
    <location>
        <begin position="6"/>
        <end position="143"/>
    </location>
</feature>
<dbReference type="PANTHER" id="PTHR46268:SF6">
    <property type="entry name" value="UNIVERSAL STRESS PROTEIN UP12"/>
    <property type="match status" value="1"/>
</dbReference>
<dbReference type="EMBL" id="CP054492">
    <property type="protein sequence ID" value="QOY51135.1"/>
    <property type="molecule type" value="Genomic_DNA"/>
</dbReference>
<gene>
    <name evidence="3" type="ORF">HUE88_08275</name>
</gene>
<protein>
    <submittedName>
        <fullName evidence="3">Universal stress protein</fullName>
    </submittedName>
</protein>
<accession>A0A7S7RMA7</accession>
<reference evidence="3 4" key="1">
    <citation type="submission" date="2020-05" db="EMBL/GenBank/DDBJ databases">
        <title>Sulfurimonas marisnigri, sp. nov., and Sulfurimonas baltica, sp. nov., manganese oxide reducing chemolithoautotrophs of the class Epsilonproteobacteria isolated from the pelagic redoxclines of the Black and Baltic Seas and emended description of the genus Sulfurimonas.</title>
        <authorList>
            <person name="Henkel J.V."/>
            <person name="Laudan C."/>
            <person name="Werner J."/>
            <person name="Neu T."/>
            <person name="Plewe S."/>
            <person name="Sproer C."/>
            <person name="Bunk B."/>
            <person name="Schulz-Vogt H.N."/>
        </authorList>
    </citation>
    <scope>NUCLEOTIDE SEQUENCE [LARGE SCALE GENOMIC DNA]</scope>
    <source>
        <strain evidence="3 4">GD2</strain>
    </source>
</reference>
<dbReference type="Gene3D" id="3.40.50.620">
    <property type="entry name" value="HUPs"/>
    <property type="match status" value="2"/>
</dbReference>
<evidence type="ECO:0000259" key="2">
    <source>
        <dbReference type="Pfam" id="PF00582"/>
    </source>
</evidence>
<feature type="domain" description="UspA" evidence="2">
    <location>
        <begin position="150"/>
        <end position="284"/>
    </location>
</feature>
<dbReference type="Proteomes" id="UP000593994">
    <property type="component" value="Chromosome"/>
</dbReference>
<dbReference type="PRINTS" id="PR01438">
    <property type="entry name" value="UNVRSLSTRESS"/>
</dbReference>